<proteinExistence type="predicted"/>
<sequence>MLRVRLFWKNDLSDRKQKIKQKENKSSETRETSILLRTGSFAEINTLKATKGDPLTVHECKKDFYMSLIENILTPHREQIKKPILINDEITIDEPGHKDVPCPLPQNLVLYYENFESELEFR</sequence>
<dbReference type="WBParaSite" id="nRc.2.0.1.t05173-RA">
    <property type="protein sequence ID" value="nRc.2.0.1.t05173-RA"/>
    <property type="gene ID" value="nRc.2.0.1.g05173"/>
</dbReference>
<keyword evidence="1" id="KW-1185">Reference proteome</keyword>
<protein>
    <submittedName>
        <fullName evidence="2">Uncharacterized protein</fullName>
    </submittedName>
</protein>
<accession>A0A915HTD1</accession>
<dbReference type="AlphaFoldDB" id="A0A915HTD1"/>
<evidence type="ECO:0000313" key="2">
    <source>
        <dbReference type="WBParaSite" id="nRc.2.0.1.t05173-RA"/>
    </source>
</evidence>
<organism evidence="1 2">
    <name type="scientific">Romanomermis culicivorax</name>
    <name type="common">Nematode worm</name>
    <dbReference type="NCBI Taxonomy" id="13658"/>
    <lineage>
        <taxon>Eukaryota</taxon>
        <taxon>Metazoa</taxon>
        <taxon>Ecdysozoa</taxon>
        <taxon>Nematoda</taxon>
        <taxon>Enoplea</taxon>
        <taxon>Dorylaimia</taxon>
        <taxon>Mermithida</taxon>
        <taxon>Mermithoidea</taxon>
        <taxon>Mermithidae</taxon>
        <taxon>Romanomermis</taxon>
    </lineage>
</organism>
<reference evidence="2" key="1">
    <citation type="submission" date="2022-11" db="UniProtKB">
        <authorList>
            <consortium name="WormBaseParasite"/>
        </authorList>
    </citation>
    <scope>IDENTIFICATION</scope>
</reference>
<evidence type="ECO:0000313" key="1">
    <source>
        <dbReference type="Proteomes" id="UP000887565"/>
    </source>
</evidence>
<dbReference type="Proteomes" id="UP000887565">
    <property type="component" value="Unplaced"/>
</dbReference>
<name>A0A915HTD1_ROMCU</name>